<protein>
    <recommendedName>
        <fullName evidence="3">DUF551 domain-containing protein</fullName>
    </recommendedName>
</protein>
<evidence type="ECO:0008006" key="3">
    <source>
        <dbReference type="Google" id="ProtNLM"/>
    </source>
</evidence>
<evidence type="ECO:0000313" key="2">
    <source>
        <dbReference type="Proteomes" id="UP001055105"/>
    </source>
</evidence>
<proteinExistence type="predicted"/>
<evidence type="ECO:0000313" key="1">
    <source>
        <dbReference type="EMBL" id="GKI19842.1"/>
    </source>
</evidence>
<organism evidence="1 2">
    <name type="scientific">Alistipes finegoldii</name>
    <dbReference type="NCBI Taxonomy" id="214856"/>
    <lineage>
        <taxon>Bacteria</taxon>
        <taxon>Pseudomonadati</taxon>
        <taxon>Bacteroidota</taxon>
        <taxon>Bacteroidia</taxon>
        <taxon>Bacteroidales</taxon>
        <taxon>Rikenellaceae</taxon>
        <taxon>Alistipes</taxon>
    </lineage>
</organism>
<name>A0AA37NS76_9BACT</name>
<dbReference type="EMBL" id="BQOL01000002">
    <property type="protein sequence ID" value="GKI19842.1"/>
    <property type="molecule type" value="Genomic_DNA"/>
</dbReference>
<reference evidence="1" key="1">
    <citation type="submission" date="2022-01" db="EMBL/GenBank/DDBJ databases">
        <title>Novel bile acid biosynthetic pathways are enriched in the microbiome of centenarians.</title>
        <authorList>
            <person name="Sato Y."/>
            <person name="Atarashi K."/>
            <person name="Plichta R.D."/>
            <person name="Arai Y."/>
            <person name="Sasajima S."/>
            <person name="Kearney M.S."/>
            <person name="Suda W."/>
            <person name="Takeshita K."/>
            <person name="Sasaki T."/>
            <person name="Okamoto S."/>
            <person name="Skelly N.A."/>
            <person name="Okamura Y."/>
            <person name="Vlamakis H."/>
            <person name="Li Y."/>
            <person name="Tanoue T."/>
            <person name="Takei H."/>
            <person name="Nittono H."/>
            <person name="Narushima S."/>
            <person name="Irie J."/>
            <person name="Itoh H."/>
            <person name="Moriya K."/>
            <person name="Sugiura Y."/>
            <person name="Suematsu M."/>
            <person name="Moritoki N."/>
            <person name="Shibata S."/>
            <person name="Littman R.D."/>
            <person name="Fischbach A.M."/>
            <person name="Uwamino Y."/>
            <person name="Inoue T."/>
            <person name="Honda A."/>
            <person name="Hattori M."/>
            <person name="Murai T."/>
            <person name="Xavier J.R."/>
            <person name="Hirose N."/>
            <person name="Honda K."/>
        </authorList>
    </citation>
    <scope>NUCLEOTIDE SEQUENCE</scope>
    <source>
        <strain evidence="1">CE91-St16</strain>
    </source>
</reference>
<dbReference type="RefSeq" id="WP_139022454.1">
    <property type="nucleotide sequence ID" value="NZ_AP025581.1"/>
</dbReference>
<comment type="caution">
    <text evidence="1">The sequence shown here is derived from an EMBL/GenBank/DDBJ whole genome shotgun (WGS) entry which is preliminary data.</text>
</comment>
<gene>
    <name evidence="1" type="ORF">CE91St16_27500</name>
</gene>
<accession>A0AA37NS76</accession>
<sequence length="113" mass="13236">MRTTIKERAKAFCEKNICVDCGDRKDCDRGCMGCCIPTFSVLEWLIQFGKSERAELTRWHDPNITPDDNKPVIICTSPGIYYIAAYDKQFNYWFTGNGSFYRHEILGWREIHE</sequence>
<dbReference type="AlphaFoldDB" id="A0AA37NS76"/>
<dbReference type="Proteomes" id="UP001055105">
    <property type="component" value="Unassembled WGS sequence"/>
</dbReference>